<keyword evidence="3" id="KW-1185">Reference proteome</keyword>
<comment type="caution">
    <text evidence="2">The sequence shown here is derived from an EMBL/GenBank/DDBJ whole genome shotgun (WGS) entry which is preliminary data.</text>
</comment>
<proteinExistence type="predicted"/>
<organism evidence="2 3">
    <name type="scientific">Streptomyces marispadix</name>
    <dbReference type="NCBI Taxonomy" id="2922868"/>
    <lineage>
        <taxon>Bacteria</taxon>
        <taxon>Bacillati</taxon>
        <taxon>Actinomycetota</taxon>
        <taxon>Actinomycetes</taxon>
        <taxon>Kitasatosporales</taxon>
        <taxon>Streptomycetaceae</taxon>
        <taxon>Streptomyces</taxon>
    </lineage>
</organism>
<evidence type="ECO:0000313" key="2">
    <source>
        <dbReference type="EMBL" id="MCH6160546.1"/>
    </source>
</evidence>
<dbReference type="Proteomes" id="UP001166784">
    <property type="component" value="Unassembled WGS sequence"/>
</dbReference>
<sequence>METPQSGVSAIRDREASPETGASRLRAGWIMPPFFHELPVDAPDADSAAARLRDIATTVLADRPVDDQYAFAVTLGSQLEPMAQGNVIYAGLCFLEVEQQPTSSTVLVAQLPHDNDDESVVPTLLDTLKRAYPDHEVEQTDLPCGPAVSRIGPSPFAVEDASTGDVTPVQRQIIQTYVPLPGTGEMLLFELGVFSAQGWELHSEVFAEILKTIDLATDEEIAEAEMLARLGDSSTRSRGELDEETKQDFAGISAEVLHACVGRDRFAPEAERLSATVCPDCWGKALRSPCLVRHEWRLSDVPEAVLREATNSAESRLPSLGWHVADLRPHTYIRAHTERHTVVVTIDVAQRRLLAEVTSMCTRLSNNSLADEFG</sequence>
<name>A0ABS9SW89_9ACTN</name>
<reference evidence="2" key="1">
    <citation type="submission" date="2022-03" db="EMBL/GenBank/DDBJ databases">
        <authorList>
            <person name="Santos J.D.N."/>
            <person name="Kallscheuer N."/>
            <person name="Jogler C."/>
            <person name="Lage O.M."/>
        </authorList>
    </citation>
    <scope>NUCLEOTIDE SEQUENCE</scope>
    <source>
        <strain evidence="2">M600PL45_2</strain>
    </source>
</reference>
<gene>
    <name evidence="2" type="ORF">MMA15_09015</name>
</gene>
<feature type="region of interest" description="Disordered" evidence="1">
    <location>
        <begin position="1"/>
        <end position="21"/>
    </location>
</feature>
<evidence type="ECO:0000313" key="3">
    <source>
        <dbReference type="Proteomes" id="UP001166784"/>
    </source>
</evidence>
<dbReference type="RefSeq" id="WP_241058601.1">
    <property type="nucleotide sequence ID" value="NZ_JAKWJU010000002.1"/>
</dbReference>
<evidence type="ECO:0000256" key="1">
    <source>
        <dbReference type="SAM" id="MobiDB-lite"/>
    </source>
</evidence>
<protein>
    <submittedName>
        <fullName evidence="2">Uncharacterized protein</fullName>
    </submittedName>
</protein>
<accession>A0ABS9SW89</accession>
<dbReference type="EMBL" id="JAKWJU010000002">
    <property type="protein sequence ID" value="MCH6160546.1"/>
    <property type="molecule type" value="Genomic_DNA"/>
</dbReference>
<reference evidence="2" key="2">
    <citation type="journal article" date="2023" name="Int. J. Syst. Evol. Microbiol.">
        <title>Streptomyces marispadix sp. nov., isolated from marine beach sediment of the Northern Coast of Portugal.</title>
        <authorList>
            <person name="dos Santos J.D.N."/>
            <person name="Vitorino I.R."/>
            <person name="Kallscheuer N."/>
            <person name="Srivastava A."/>
            <person name="Krautwurst S."/>
            <person name="Marz M."/>
            <person name="Jogler C."/>
            <person name="Lobo Da Cunha A."/>
            <person name="Catita J."/>
            <person name="Goncalves H."/>
            <person name="Gonzalez I."/>
            <person name="Reyes F."/>
            <person name="Lage O.M."/>
        </authorList>
    </citation>
    <scope>NUCLEOTIDE SEQUENCE</scope>
    <source>
        <strain evidence="2">M600PL45_2</strain>
    </source>
</reference>